<dbReference type="EMBL" id="MAAF01000040">
    <property type="protein sequence ID" value="OUR82407.1"/>
    <property type="molecule type" value="Genomic_DNA"/>
</dbReference>
<evidence type="ECO:0000256" key="1">
    <source>
        <dbReference type="SAM" id="Phobius"/>
    </source>
</evidence>
<gene>
    <name evidence="2" type="ORF">A9Q75_06550</name>
</gene>
<keyword evidence="1" id="KW-1133">Transmembrane helix</keyword>
<evidence type="ECO:0000313" key="2">
    <source>
        <dbReference type="EMBL" id="OUR82407.1"/>
    </source>
</evidence>
<accession>A0A1Y5EP49</accession>
<dbReference type="AlphaFoldDB" id="A0A1Y5EP49"/>
<feature type="transmembrane region" description="Helical" evidence="1">
    <location>
        <begin position="9"/>
        <end position="30"/>
    </location>
</feature>
<proteinExistence type="predicted"/>
<evidence type="ECO:0008006" key="4">
    <source>
        <dbReference type="Google" id="ProtNLM"/>
    </source>
</evidence>
<comment type="caution">
    <text evidence="2">The sequence shown here is derived from an EMBL/GenBank/DDBJ whole genome shotgun (WGS) entry which is preliminary data.</text>
</comment>
<dbReference type="Proteomes" id="UP000243053">
    <property type="component" value="Unassembled WGS sequence"/>
</dbReference>
<protein>
    <recommendedName>
        <fullName evidence="4">Transmembrane anchor protein</fullName>
    </recommendedName>
</protein>
<reference evidence="3" key="1">
    <citation type="journal article" date="2017" name="Proc. Natl. Acad. Sci. U.S.A.">
        <title>Simulation of Deepwater Horizon oil plume reveals substrate specialization within a complex community of hydrocarbon degraders.</title>
        <authorList>
            <person name="Hu P."/>
            <person name="Dubinsky E.A."/>
            <person name="Probst A.J."/>
            <person name="Wang J."/>
            <person name="Sieber C.M.K."/>
            <person name="Tom L.M."/>
            <person name="Gardinali P."/>
            <person name="Banfield J.F."/>
            <person name="Atlas R.M."/>
            <person name="Andersen G.L."/>
        </authorList>
    </citation>
    <scope>NUCLEOTIDE SEQUENCE [LARGE SCALE GENOMIC DNA]</scope>
</reference>
<evidence type="ECO:0000313" key="3">
    <source>
        <dbReference type="Proteomes" id="UP000243053"/>
    </source>
</evidence>
<organism evidence="2 3">
    <name type="scientific">Colwellia psychrerythraea</name>
    <name type="common">Vibrio psychroerythus</name>
    <dbReference type="NCBI Taxonomy" id="28229"/>
    <lineage>
        <taxon>Bacteria</taxon>
        <taxon>Pseudomonadati</taxon>
        <taxon>Pseudomonadota</taxon>
        <taxon>Gammaproteobacteria</taxon>
        <taxon>Alteromonadales</taxon>
        <taxon>Colwelliaceae</taxon>
        <taxon>Colwellia</taxon>
    </lineage>
</organism>
<name>A0A1Y5EP49_COLPS</name>
<sequence>MESNQQSRSLLTATMASLVIAIVALVLFILPAEYNIDPSGLGEKLGLTVFNEQGKVTKVKPSMAGQQDSVILNIPAGKGIEYKLSMKKFTKATYEWVTDGGSLYVDLHGEPKGDKTGYFESYTIATSNEMKGSFIAPFEGSHGWYWKNKSDKDIQIQLIFNGEYAIEGLK</sequence>
<keyword evidence="1" id="KW-0472">Membrane</keyword>
<keyword evidence="1" id="KW-0812">Transmembrane</keyword>